<dbReference type="HOGENOM" id="CLU_539572_0_0_0"/>
<reference evidence="2 3" key="2">
    <citation type="journal article" date="2011" name="Mol. Biol. Evol.">
        <title>Unity in variety--the pan-genome of the Chlamydiae.</title>
        <authorList>
            <person name="Collingro A."/>
            <person name="Tischler P."/>
            <person name="Weinmaier T."/>
            <person name="Penz T."/>
            <person name="Heinz E."/>
            <person name="Brunham R.C."/>
            <person name="Read T.D."/>
            <person name="Bavoil P.M."/>
            <person name="Sachse K."/>
            <person name="Kahane S."/>
            <person name="Friedman M.G."/>
            <person name="Rattei T."/>
            <person name="Myers G.S."/>
            <person name="Horn M."/>
        </authorList>
    </citation>
    <scope>NUCLEOTIDE SEQUENCE [LARGE SCALE GENOMIC DNA]</scope>
    <source>
        <strain evidence="3">ATCC VR-1471 / Z</strain>
    </source>
</reference>
<feature type="region of interest" description="Disordered" evidence="1">
    <location>
        <begin position="418"/>
        <end position="437"/>
    </location>
</feature>
<evidence type="ECO:0000313" key="3">
    <source>
        <dbReference type="Proteomes" id="UP000000496"/>
    </source>
</evidence>
<sequence>MATLDQASERSRLLEATHQSDANSSSQESSWQDTALRVLALVGWVLISIPLVTLCWTADHIAENWNAIWSSPEEGVGAVMHASYSSTGNENLSHVLPQHPQEKSRLADFAHDESMLHDFVDVDSEGISDSEVKLEKQRVTQAAVKNIEGGSYTEKGTVYAYIDFLESQYGEQAIFIKELVDPNPKQNILQTKIIPEVVRAIDEGKQFVFIPVEQSSPQNHIVLFALNLKNGAIEYFDPKGEAPGAAEIRALPGVTVSKFPSMLTEYLFYQVTRMIGEKENPDLVKLRDMLAQKDNDSLQETLRKEPIPGYGKLARTVSYKGPTLGYAIHGVFAHQSPSIPELKKVIAACEKTELREVRSDLCSVFCSTFSPEMQDQIKRMYSSDFDKEKLKDTAEKELGRMQKMQNALSSCVDDEIMSRGRPKNPYRNGTTNYSYGSKTPHQGLGDWTNCGRFVMHFMKMRLEQSLRPKPEQPWYSDQERLDFDAATKGVKKPKEIRLELIADLS</sequence>
<reference key="1">
    <citation type="journal article" date="2011" name="Mol. Biol. Evol.">
        <title>Unity in variety -- the pan-genome of the Chlamydiae.</title>
        <authorList>
            <person name="Collingro A."/>
            <person name="Tischler P."/>
            <person name="Weinmaier T."/>
            <person name="Penz T."/>
            <person name="Heinz E."/>
            <person name="Brunham R.C."/>
            <person name="Read T.D."/>
            <person name="Bavoil P.M."/>
            <person name="Sachse K."/>
            <person name="Kahane S."/>
            <person name="Friedman M.G."/>
            <person name="Rattei T."/>
            <person name="Myers G.S.A."/>
            <person name="Horn M."/>
        </authorList>
    </citation>
    <scope>NUCLEOTIDE SEQUENCE</scope>
    <source>
        <strain>Z</strain>
    </source>
</reference>
<dbReference type="KEGG" id="sng:SNE_A14650"/>
<dbReference type="STRING" id="331113.SNE_A14650"/>
<feature type="compositionally biased region" description="Low complexity" evidence="1">
    <location>
        <begin position="19"/>
        <end position="28"/>
    </location>
</feature>
<feature type="region of interest" description="Disordered" evidence="1">
    <location>
        <begin position="1"/>
        <end position="28"/>
    </location>
</feature>
<keyword evidence="3" id="KW-1185">Reference proteome</keyword>
<protein>
    <submittedName>
        <fullName evidence="2">Uncharacterized protein</fullName>
    </submittedName>
</protein>
<proteinExistence type="predicted"/>
<organism evidence="2 3">
    <name type="scientific">Simkania negevensis (strain ATCC VR-1471 / DSM 27360 / Z)</name>
    <dbReference type="NCBI Taxonomy" id="331113"/>
    <lineage>
        <taxon>Bacteria</taxon>
        <taxon>Pseudomonadati</taxon>
        <taxon>Chlamydiota</taxon>
        <taxon>Chlamydiia</taxon>
        <taxon>Parachlamydiales</taxon>
        <taxon>Simkaniaceae</taxon>
        <taxon>Simkania</taxon>
    </lineage>
</organism>
<gene>
    <name evidence="2" type="ordered locus">SNE_A14650</name>
</gene>
<accession>F8L927</accession>
<evidence type="ECO:0000256" key="1">
    <source>
        <dbReference type="SAM" id="MobiDB-lite"/>
    </source>
</evidence>
<dbReference type="EMBL" id="FR872582">
    <property type="protein sequence ID" value="CCB89342.1"/>
    <property type="molecule type" value="Genomic_DNA"/>
</dbReference>
<dbReference type="AlphaFoldDB" id="F8L927"/>
<dbReference type="RefSeq" id="WP_013943808.1">
    <property type="nucleotide sequence ID" value="NC_015713.1"/>
</dbReference>
<name>F8L927_SIMNZ</name>
<dbReference type="OrthoDB" id="22360at2"/>
<evidence type="ECO:0000313" key="2">
    <source>
        <dbReference type="EMBL" id="CCB89342.1"/>
    </source>
</evidence>
<dbReference type="Proteomes" id="UP000000496">
    <property type="component" value="Chromosome gsn.131"/>
</dbReference>
<feature type="compositionally biased region" description="Polar residues" evidence="1">
    <location>
        <begin position="427"/>
        <end position="437"/>
    </location>
</feature>